<proteinExistence type="predicted"/>
<dbReference type="RefSeq" id="WP_380509101.1">
    <property type="nucleotide sequence ID" value="NZ_JBHEZX010000006.1"/>
</dbReference>
<gene>
    <name evidence="2" type="ORF">ACEZDG_16020</name>
</gene>
<protein>
    <submittedName>
        <fullName evidence="2">Uncharacterized protein</fullName>
    </submittedName>
</protein>
<keyword evidence="1" id="KW-0472">Membrane</keyword>
<name>A0ABV6VAM4_9ACTN</name>
<dbReference type="Proteomes" id="UP001592582">
    <property type="component" value="Unassembled WGS sequence"/>
</dbReference>
<evidence type="ECO:0000313" key="3">
    <source>
        <dbReference type="Proteomes" id="UP001592582"/>
    </source>
</evidence>
<reference evidence="2 3" key="1">
    <citation type="submission" date="2024-09" db="EMBL/GenBank/DDBJ databases">
        <authorList>
            <person name="Lee S.D."/>
        </authorList>
    </citation>
    <scope>NUCLEOTIDE SEQUENCE [LARGE SCALE GENOMIC DNA]</scope>
    <source>
        <strain evidence="2 3">N1-1</strain>
    </source>
</reference>
<evidence type="ECO:0000256" key="1">
    <source>
        <dbReference type="SAM" id="Phobius"/>
    </source>
</evidence>
<feature type="transmembrane region" description="Helical" evidence="1">
    <location>
        <begin position="21"/>
        <end position="41"/>
    </location>
</feature>
<keyword evidence="3" id="KW-1185">Reference proteome</keyword>
<keyword evidence="1" id="KW-0812">Transmembrane</keyword>
<organism evidence="2 3">
    <name type="scientific">Streptacidiphilus alkalitolerans</name>
    <dbReference type="NCBI Taxonomy" id="3342712"/>
    <lineage>
        <taxon>Bacteria</taxon>
        <taxon>Bacillati</taxon>
        <taxon>Actinomycetota</taxon>
        <taxon>Actinomycetes</taxon>
        <taxon>Kitasatosporales</taxon>
        <taxon>Streptomycetaceae</taxon>
        <taxon>Streptacidiphilus</taxon>
    </lineage>
</organism>
<sequence length="62" mass="6320">MTRTSAPPPVTHRARTDIAAAILLVLGNFLGLGAVTAVVHADFSDHSNAMADADPAEPPALS</sequence>
<evidence type="ECO:0000313" key="2">
    <source>
        <dbReference type="EMBL" id="MFC1410772.1"/>
    </source>
</evidence>
<keyword evidence="1" id="KW-1133">Transmembrane helix</keyword>
<dbReference type="EMBL" id="JBHEZX010000006">
    <property type="protein sequence ID" value="MFC1410772.1"/>
    <property type="molecule type" value="Genomic_DNA"/>
</dbReference>
<comment type="caution">
    <text evidence="2">The sequence shown here is derived from an EMBL/GenBank/DDBJ whole genome shotgun (WGS) entry which is preliminary data.</text>
</comment>
<accession>A0ABV6VAM4</accession>